<gene>
    <name evidence="2" type="ORF">ACFOZ4_24675</name>
</gene>
<keyword evidence="1" id="KW-0732">Signal</keyword>
<organism evidence="2 3">
    <name type="scientific">Hamadaea flava</name>
    <dbReference type="NCBI Taxonomy" id="1742688"/>
    <lineage>
        <taxon>Bacteria</taxon>
        <taxon>Bacillati</taxon>
        <taxon>Actinomycetota</taxon>
        <taxon>Actinomycetes</taxon>
        <taxon>Micromonosporales</taxon>
        <taxon>Micromonosporaceae</taxon>
        <taxon>Hamadaea</taxon>
    </lineage>
</organism>
<dbReference type="Proteomes" id="UP001595816">
    <property type="component" value="Unassembled WGS sequence"/>
</dbReference>
<accession>A0ABV8LUC5</accession>
<feature type="chain" id="PRO_5047460423" evidence="1">
    <location>
        <begin position="24"/>
        <end position="628"/>
    </location>
</feature>
<comment type="caution">
    <text evidence="2">The sequence shown here is derived from an EMBL/GenBank/DDBJ whole genome shotgun (WGS) entry which is preliminary data.</text>
</comment>
<evidence type="ECO:0000313" key="3">
    <source>
        <dbReference type="Proteomes" id="UP001595816"/>
    </source>
</evidence>
<name>A0ABV8LUC5_9ACTN</name>
<dbReference type="RefSeq" id="WP_253761979.1">
    <property type="nucleotide sequence ID" value="NZ_JAMZDZ010000001.1"/>
</dbReference>
<protein>
    <submittedName>
        <fullName evidence="2">Uncharacterized protein</fullName>
    </submittedName>
</protein>
<evidence type="ECO:0000256" key="1">
    <source>
        <dbReference type="SAM" id="SignalP"/>
    </source>
</evidence>
<keyword evidence="3" id="KW-1185">Reference proteome</keyword>
<sequence>MRSSRLIAAVVAVALLATVSACSHDDKPDSARPSIDPASAAKVSKLRRLPFDADQVGVLADELAAAGVGITQDPTTPSGPTLQLQTVRLTGWQLQNMAAEAANGGGVRGDLLATTAPTPQGAPPLGYLIAAWATTYDSPGARFAYALLGERDFHRPEQIVFPNAVLTLFLADATKAAAADGASAASPAIGPAGQPVLAGGLAGPCTAVTNFVQRAIYSVANVLKVNASKGGFLGFLGKIWNAAVDLAAGLVKGLIETVTQPVVSLMANVFGVIATIEQVSTFLTVWRAVLSPDPEENRFGVDAEVVTGRVKLTISDNKLPISELILDCADAFGVDLREVGSAAGSKLAWAAINQGRPDLSSKKSADGELGKNQTADYTYATGQESAKLAAGGKEQERGGLLQLTASVQRNDIERVRRLFTKLVFDQIPAAVRDLVEAVAKPVLDLATRRLAALTDVKAVTYIGILYHADKQPTPTATTGGGKGLSCGPNDVAPGHYRLGRNKKDLGDGTSQQQILDLQVSSDGSVSGKVVTFTDAGPGGSIEVGWQIGGTVAAPMITKLVYTIDTPGIGKKDLGKNALSAPFAAGGPITGDCSNLTWSIPMPSQLIAMVPDQNDETKTLLTGWDVPRS</sequence>
<reference evidence="3" key="1">
    <citation type="journal article" date="2019" name="Int. J. Syst. Evol. Microbiol.">
        <title>The Global Catalogue of Microorganisms (GCM) 10K type strain sequencing project: providing services to taxonomists for standard genome sequencing and annotation.</title>
        <authorList>
            <consortium name="The Broad Institute Genomics Platform"/>
            <consortium name="The Broad Institute Genome Sequencing Center for Infectious Disease"/>
            <person name="Wu L."/>
            <person name="Ma J."/>
        </authorList>
    </citation>
    <scope>NUCLEOTIDE SEQUENCE [LARGE SCALE GENOMIC DNA]</scope>
    <source>
        <strain evidence="3">CGMCC 4.7289</strain>
    </source>
</reference>
<dbReference type="EMBL" id="JBHSAY010000015">
    <property type="protein sequence ID" value="MFC4133820.1"/>
    <property type="molecule type" value="Genomic_DNA"/>
</dbReference>
<dbReference type="PROSITE" id="PS51257">
    <property type="entry name" value="PROKAR_LIPOPROTEIN"/>
    <property type="match status" value="1"/>
</dbReference>
<proteinExistence type="predicted"/>
<evidence type="ECO:0000313" key="2">
    <source>
        <dbReference type="EMBL" id="MFC4133820.1"/>
    </source>
</evidence>
<feature type="signal peptide" evidence="1">
    <location>
        <begin position="1"/>
        <end position="23"/>
    </location>
</feature>